<dbReference type="Proteomes" id="UP000013085">
    <property type="component" value="Unassembled WGS sequence"/>
</dbReference>
<keyword evidence="4" id="KW-1003">Cell membrane</keyword>
<evidence type="ECO:0000256" key="2">
    <source>
        <dbReference type="ARBA" id="ARBA00010145"/>
    </source>
</evidence>
<evidence type="ECO:0000256" key="3">
    <source>
        <dbReference type="ARBA" id="ARBA00022448"/>
    </source>
</evidence>
<dbReference type="HOGENOM" id="CLU_056175_1_1_9"/>
<keyword evidence="7 8" id="KW-0472">Membrane</keyword>
<dbReference type="GO" id="GO:0005886">
    <property type="term" value="C:plasma membrane"/>
    <property type="evidence" value="ECO:0007669"/>
    <property type="project" value="UniProtKB-SubCell"/>
</dbReference>
<proteinExistence type="inferred from homology"/>
<feature type="transmembrane region" description="Helical" evidence="8">
    <location>
        <begin position="67"/>
        <end position="87"/>
    </location>
</feature>
<dbReference type="GO" id="GO:0055085">
    <property type="term" value="P:transmembrane transport"/>
    <property type="evidence" value="ECO:0007669"/>
    <property type="project" value="InterPro"/>
</dbReference>
<evidence type="ECO:0000256" key="4">
    <source>
        <dbReference type="ARBA" id="ARBA00022475"/>
    </source>
</evidence>
<feature type="transmembrane region" description="Helical" evidence="8">
    <location>
        <begin position="6"/>
        <end position="25"/>
    </location>
</feature>
<dbReference type="InterPro" id="IPR038770">
    <property type="entry name" value="Na+/solute_symporter_sf"/>
</dbReference>
<reference evidence="9 10" key="1">
    <citation type="submission" date="2013-01" db="EMBL/GenBank/DDBJ databases">
        <title>The Genome Sequence of Clostridium clostridioforme 90A8.</title>
        <authorList>
            <consortium name="The Broad Institute Genome Sequencing Platform"/>
            <person name="Earl A."/>
            <person name="Ward D."/>
            <person name="Feldgarden M."/>
            <person name="Gevers D."/>
            <person name="Courvalin P."/>
            <person name="Lambert T."/>
            <person name="Walker B."/>
            <person name="Young S.K."/>
            <person name="Zeng Q."/>
            <person name="Gargeya S."/>
            <person name="Fitzgerald M."/>
            <person name="Haas B."/>
            <person name="Abouelleil A."/>
            <person name="Alvarado L."/>
            <person name="Arachchi H.M."/>
            <person name="Berlin A.M."/>
            <person name="Chapman S.B."/>
            <person name="Dewar J."/>
            <person name="Goldberg J."/>
            <person name="Griggs A."/>
            <person name="Gujja S."/>
            <person name="Hansen M."/>
            <person name="Howarth C."/>
            <person name="Imamovic A."/>
            <person name="Larimer J."/>
            <person name="McCowan C."/>
            <person name="Murphy C."/>
            <person name="Neiman D."/>
            <person name="Pearson M."/>
            <person name="Priest M."/>
            <person name="Roberts A."/>
            <person name="Saif S."/>
            <person name="Shea T."/>
            <person name="Sisk P."/>
            <person name="Sykes S."/>
            <person name="Wortman J."/>
            <person name="Nusbaum C."/>
            <person name="Birren B."/>
        </authorList>
    </citation>
    <scope>NUCLEOTIDE SEQUENCE [LARGE SCALE GENOMIC DNA]</scope>
    <source>
        <strain evidence="9 10">90A8</strain>
    </source>
</reference>
<feature type="transmembrane region" description="Helical" evidence="8">
    <location>
        <begin position="99"/>
        <end position="121"/>
    </location>
</feature>
<dbReference type="InterPro" id="IPR004776">
    <property type="entry name" value="Mem_transp_PIN-like"/>
</dbReference>
<dbReference type="AlphaFoldDB" id="A0A0E2HCI7"/>
<gene>
    <name evidence="9" type="ORF">HMPREF1090_01945</name>
</gene>
<evidence type="ECO:0000256" key="7">
    <source>
        <dbReference type="ARBA" id="ARBA00023136"/>
    </source>
</evidence>
<keyword evidence="3" id="KW-0813">Transport</keyword>
<organism evidence="9 10">
    <name type="scientific">[Clostridium] clostridioforme 90A8</name>
    <dbReference type="NCBI Taxonomy" id="999408"/>
    <lineage>
        <taxon>Bacteria</taxon>
        <taxon>Bacillati</taxon>
        <taxon>Bacillota</taxon>
        <taxon>Clostridia</taxon>
        <taxon>Lachnospirales</taxon>
        <taxon>Lachnospiraceae</taxon>
        <taxon>Enterocloster</taxon>
    </lineage>
</organism>
<feature type="transmembrane region" description="Helical" evidence="8">
    <location>
        <begin position="189"/>
        <end position="210"/>
    </location>
</feature>
<feature type="transmembrane region" description="Helical" evidence="8">
    <location>
        <begin position="283"/>
        <end position="301"/>
    </location>
</feature>
<dbReference type="RefSeq" id="WP_002583215.1">
    <property type="nucleotide sequence ID" value="NZ_KB851019.1"/>
</dbReference>
<keyword evidence="5 8" id="KW-0812">Transmembrane</keyword>
<dbReference type="EMBL" id="AGYR01000016">
    <property type="protein sequence ID" value="ENZ17355.1"/>
    <property type="molecule type" value="Genomic_DNA"/>
</dbReference>
<comment type="subcellular location">
    <subcellularLocation>
        <location evidence="1">Cell membrane</location>
        <topology evidence="1">Multi-pass membrane protein</topology>
    </subcellularLocation>
</comment>
<comment type="caution">
    <text evidence="9">The sequence shown here is derived from an EMBL/GenBank/DDBJ whole genome shotgun (WGS) entry which is preliminary data.</text>
</comment>
<dbReference type="Pfam" id="PF03547">
    <property type="entry name" value="Mem_trans"/>
    <property type="match status" value="2"/>
</dbReference>
<protein>
    <recommendedName>
        <fullName evidence="11">Auxin efflux carrier protein</fullName>
    </recommendedName>
</protein>
<evidence type="ECO:0008006" key="11">
    <source>
        <dbReference type="Google" id="ProtNLM"/>
    </source>
</evidence>
<dbReference type="PANTHER" id="PTHR36838">
    <property type="entry name" value="AUXIN EFFLUX CARRIER FAMILY PROTEIN"/>
    <property type="match status" value="1"/>
</dbReference>
<feature type="transmembrane region" description="Helical" evidence="8">
    <location>
        <begin position="250"/>
        <end position="271"/>
    </location>
</feature>
<keyword evidence="6 8" id="KW-1133">Transmembrane helix</keyword>
<dbReference type="PATRIC" id="fig|999408.3.peg.2091"/>
<evidence type="ECO:0000256" key="8">
    <source>
        <dbReference type="SAM" id="Phobius"/>
    </source>
</evidence>
<name>A0A0E2HCI7_9FIRM</name>
<comment type="similarity">
    <text evidence="2">Belongs to the auxin efflux carrier (TC 2.A.69) family.</text>
</comment>
<sequence length="302" mass="32963">MESFSRMLNAQMVLLVYLAVGMYCMKAGLIDRETKKKLVDIILKITLPCMIFNSFNKPLTPEVLIQTALILVVAVAISILSFLLGKVIYNKYPQKKKSILQYCTLVNNSGFLGMPMVSAVYGSDGLFAASIFIIPNRIFMWTAGLAMFTTADFRTKCRNILLNPCIVTVFLGIVRRMTGFPVPGFLDEAVANIGAVTTPLSMMVIGTMLIGVPWKKLLEPSIFYLAFVRLIALPLVALFILNLIHAEPMLAGVSLILTGMPAGSTSALLAAKYGADEDYASRCIVTTTIMSLATIPALMLLL</sequence>
<dbReference type="GeneID" id="57960276"/>
<evidence type="ECO:0000256" key="1">
    <source>
        <dbReference type="ARBA" id="ARBA00004651"/>
    </source>
</evidence>
<evidence type="ECO:0000256" key="5">
    <source>
        <dbReference type="ARBA" id="ARBA00022692"/>
    </source>
</evidence>
<feature type="transmembrane region" description="Helical" evidence="8">
    <location>
        <begin position="160"/>
        <end position="177"/>
    </location>
</feature>
<evidence type="ECO:0000256" key="6">
    <source>
        <dbReference type="ARBA" id="ARBA00022989"/>
    </source>
</evidence>
<dbReference type="Gene3D" id="1.20.1530.20">
    <property type="match status" value="1"/>
</dbReference>
<dbReference type="PANTHER" id="PTHR36838:SF1">
    <property type="entry name" value="SLR1864 PROTEIN"/>
    <property type="match status" value="1"/>
</dbReference>
<evidence type="ECO:0000313" key="9">
    <source>
        <dbReference type="EMBL" id="ENZ17355.1"/>
    </source>
</evidence>
<accession>A0A0E2HCI7</accession>
<evidence type="ECO:0000313" key="10">
    <source>
        <dbReference type="Proteomes" id="UP000013085"/>
    </source>
</evidence>
<feature type="transmembrane region" description="Helical" evidence="8">
    <location>
        <begin position="127"/>
        <end position="148"/>
    </location>
</feature>
<feature type="transmembrane region" description="Helical" evidence="8">
    <location>
        <begin position="222"/>
        <end position="244"/>
    </location>
</feature>